<feature type="compositionally biased region" description="Gly residues" evidence="1">
    <location>
        <begin position="42"/>
        <end position="60"/>
    </location>
</feature>
<keyword evidence="3" id="KW-1185">Reference proteome</keyword>
<evidence type="ECO:0000313" key="2">
    <source>
        <dbReference type="EMBL" id="MEW9918396.1"/>
    </source>
</evidence>
<reference evidence="2 3" key="1">
    <citation type="submission" date="2024-07" db="EMBL/GenBank/DDBJ databases">
        <title>Marimonas sp.nov., isolated from tidal-flat sediment.</title>
        <authorList>
            <person name="Jayan J.N."/>
            <person name="Lee S.S."/>
        </authorList>
    </citation>
    <scope>NUCLEOTIDE SEQUENCE [LARGE SCALE GENOMIC DNA]</scope>
    <source>
        <strain evidence="2 3">MJW-29</strain>
    </source>
</reference>
<sequence length="87" mass="8737">MQPLMASIAMAARPRMGPKRGGVLGVDAQRFGAAALHTHVEGGTGDGDAGGGGLPEGRAGGVASTKEERAEKDRSEGAHEQTVGREG</sequence>
<evidence type="ECO:0000256" key="1">
    <source>
        <dbReference type="SAM" id="MobiDB-lite"/>
    </source>
</evidence>
<accession>A0ABV3RHG0</accession>
<feature type="region of interest" description="Disordered" evidence="1">
    <location>
        <begin position="39"/>
        <end position="87"/>
    </location>
</feature>
<evidence type="ECO:0000313" key="3">
    <source>
        <dbReference type="Proteomes" id="UP001556098"/>
    </source>
</evidence>
<dbReference type="Proteomes" id="UP001556098">
    <property type="component" value="Unassembled WGS sequence"/>
</dbReference>
<dbReference type="RefSeq" id="WP_367876093.1">
    <property type="nucleotide sequence ID" value="NZ_JBFNXX010000001.1"/>
</dbReference>
<organism evidence="2 3">
    <name type="scientific">Sulfitobacter sediminis</name>
    <dbReference type="NCBI Taxonomy" id="3234186"/>
    <lineage>
        <taxon>Bacteria</taxon>
        <taxon>Pseudomonadati</taxon>
        <taxon>Pseudomonadota</taxon>
        <taxon>Alphaproteobacteria</taxon>
        <taxon>Rhodobacterales</taxon>
        <taxon>Roseobacteraceae</taxon>
        <taxon>Sulfitobacter</taxon>
    </lineage>
</organism>
<protein>
    <submittedName>
        <fullName evidence="2">Uncharacterized protein</fullName>
    </submittedName>
</protein>
<dbReference type="EMBL" id="JBFNXX010000001">
    <property type="protein sequence ID" value="MEW9918396.1"/>
    <property type="molecule type" value="Genomic_DNA"/>
</dbReference>
<feature type="compositionally biased region" description="Basic and acidic residues" evidence="1">
    <location>
        <begin position="65"/>
        <end position="87"/>
    </location>
</feature>
<gene>
    <name evidence="2" type="ORF">AB2B41_02175</name>
</gene>
<comment type="caution">
    <text evidence="2">The sequence shown here is derived from an EMBL/GenBank/DDBJ whole genome shotgun (WGS) entry which is preliminary data.</text>
</comment>
<name>A0ABV3RHG0_9RHOB</name>
<proteinExistence type="predicted"/>